<dbReference type="GeneID" id="78316099"/>
<dbReference type="RefSeq" id="WP_078932706.1">
    <property type="nucleotide sequence ID" value="NZ_FUWG01000005.1"/>
</dbReference>
<dbReference type="OrthoDB" id="359513at2"/>
<evidence type="ECO:0000256" key="1">
    <source>
        <dbReference type="SAM" id="Phobius"/>
    </source>
</evidence>
<keyword evidence="1" id="KW-1133">Transmembrane helix</keyword>
<organism evidence="3 4">
    <name type="scientific">Treponema porcinum</name>
    <dbReference type="NCBI Taxonomy" id="261392"/>
    <lineage>
        <taxon>Bacteria</taxon>
        <taxon>Pseudomonadati</taxon>
        <taxon>Spirochaetota</taxon>
        <taxon>Spirochaetia</taxon>
        <taxon>Spirochaetales</taxon>
        <taxon>Treponemataceae</taxon>
        <taxon>Treponema</taxon>
    </lineage>
</organism>
<evidence type="ECO:0000313" key="3">
    <source>
        <dbReference type="EMBL" id="SJZ33614.1"/>
    </source>
</evidence>
<feature type="domain" description="DUF4340" evidence="2">
    <location>
        <begin position="100"/>
        <end position="229"/>
    </location>
</feature>
<accession>A0A1T4JU18</accession>
<evidence type="ECO:0000313" key="4">
    <source>
        <dbReference type="Proteomes" id="UP000190423"/>
    </source>
</evidence>
<proteinExistence type="predicted"/>
<protein>
    <recommendedName>
        <fullName evidence="2">DUF4340 domain-containing protein</fullName>
    </recommendedName>
</protein>
<keyword evidence="4" id="KW-1185">Reference proteome</keyword>
<evidence type="ECO:0000259" key="2">
    <source>
        <dbReference type="Pfam" id="PF14238"/>
    </source>
</evidence>
<dbReference type="EMBL" id="FUWG01000005">
    <property type="protein sequence ID" value="SJZ33614.1"/>
    <property type="molecule type" value="Genomic_DNA"/>
</dbReference>
<dbReference type="Proteomes" id="UP000190423">
    <property type="component" value="Unassembled WGS sequence"/>
</dbReference>
<keyword evidence="1" id="KW-0472">Membrane</keyword>
<feature type="transmembrane region" description="Helical" evidence="1">
    <location>
        <begin position="21"/>
        <end position="38"/>
    </location>
</feature>
<gene>
    <name evidence="3" type="ORF">SAMN02745149_00787</name>
</gene>
<dbReference type="Pfam" id="PF14238">
    <property type="entry name" value="DUF4340"/>
    <property type="match status" value="1"/>
</dbReference>
<dbReference type="AlphaFoldDB" id="A0A1T4JU18"/>
<keyword evidence="1" id="KW-0812">Transmembrane</keyword>
<reference evidence="3 4" key="1">
    <citation type="submission" date="2017-02" db="EMBL/GenBank/DDBJ databases">
        <authorList>
            <person name="Peterson S.W."/>
        </authorList>
    </citation>
    <scope>NUCLEOTIDE SEQUENCE [LARGE SCALE GENOMIC DNA]</scope>
    <source>
        <strain evidence="3 4">ATCC BAA-908</strain>
    </source>
</reference>
<sequence>MKNKIHFFNSIAAEPKKRTTFLLVTTVLLGILYIASFIPSRAKNGHSPVPSETVFLNKKYADSVVALEISKNDTVLSILQDGGLWTGAVRYATEQGESSAVFPVDKTVVRRIIQNLQKTVTLYKVSEKLSRENSYGLMQENSVTISYRTNEGVTAKITVGNEDFSRRFRYIQIGEANVIYKTDFEFAELLHAESQFWYDPYVIPRSLLSAPYTDIQKIRITAGGTKKTYVPKGTAADAKLLELRHGAVSTSKEGYSDEPVSVMEIEFGQGEFLTLSFYQRISGGAHEKKEKNLGSENALSDYIIRCHSKPLDYAFHISSWTYAKIMETFGL</sequence>
<dbReference type="InterPro" id="IPR025641">
    <property type="entry name" value="DUF4340"/>
</dbReference>
<dbReference type="STRING" id="261392.SAMN02745149_00787"/>
<name>A0A1T4JU18_TREPO</name>